<dbReference type="Proteomes" id="UP000034325">
    <property type="component" value="Unassembled WGS sequence"/>
</dbReference>
<gene>
    <name evidence="1" type="ORF">UT23_C0001G0068</name>
</gene>
<comment type="caution">
    <text evidence="1">The sequence shown here is derived from an EMBL/GenBank/DDBJ whole genome shotgun (WGS) entry which is preliminary data.</text>
</comment>
<evidence type="ECO:0000313" key="1">
    <source>
        <dbReference type="EMBL" id="KKQ98787.1"/>
    </source>
</evidence>
<evidence type="ECO:0000313" key="2">
    <source>
        <dbReference type="Proteomes" id="UP000034325"/>
    </source>
</evidence>
<proteinExistence type="predicted"/>
<sequence>MFPKKNRVPDGTLSYNSDAHPSQTRFASKRGSTITYYYEIVKIDDVIANLRNYGVLRFNLSWQE</sequence>
<organism evidence="1 2">
    <name type="scientific">Candidatus Woesebacteria bacterium GW2011_GWA1_39_12</name>
    <dbReference type="NCBI Taxonomy" id="1618549"/>
    <lineage>
        <taxon>Bacteria</taxon>
        <taxon>Candidatus Woeseibacteriota</taxon>
    </lineage>
</organism>
<dbReference type="AlphaFoldDB" id="A0A0G0M6D7"/>
<protein>
    <submittedName>
        <fullName evidence="1">Uncharacterized protein</fullName>
    </submittedName>
</protein>
<reference evidence="1 2" key="1">
    <citation type="journal article" date="2015" name="Nature">
        <title>rRNA introns, odd ribosomes, and small enigmatic genomes across a large radiation of phyla.</title>
        <authorList>
            <person name="Brown C.T."/>
            <person name="Hug L.A."/>
            <person name="Thomas B.C."/>
            <person name="Sharon I."/>
            <person name="Castelle C.J."/>
            <person name="Singh A."/>
            <person name="Wilkins M.J."/>
            <person name="Williams K.H."/>
            <person name="Banfield J.F."/>
        </authorList>
    </citation>
    <scope>NUCLEOTIDE SEQUENCE [LARGE SCALE GENOMIC DNA]</scope>
</reference>
<accession>A0A0G0M6D7</accession>
<name>A0A0G0M6D7_9BACT</name>
<dbReference type="EMBL" id="LBWA01000001">
    <property type="protein sequence ID" value="KKQ98787.1"/>
    <property type="molecule type" value="Genomic_DNA"/>
</dbReference>